<proteinExistence type="predicted"/>
<evidence type="ECO:0000313" key="2">
    <source>
        <dbReference type="EMBL" id="PSS02552.1"/>
    </source>
</evidence>
<evidence type="ECO:0000256" key="1">
    <source>
        <dbReference type="SAM" id="MobiDB-lite"/>
    </source>
</evidence>
<name>A0A2R6Q5Z5_ACTCC</name>
<dbReference type="PANTHER" id="PTHR38522:SF2">
    <property type="entry name" value="PLASMA MEMBRANE-ASSOCIATED CATION-BINDING PROTEIN 1"/>
    <property type="match status" value="1"/>
</dbReference>
<evidence type="ECO:0000313" key="3">
    <source>
        <dbReference type="Proteomes" id="UP000241394"/>
    </source>
</evidence>
<comment type="caution">
    <text evidence="2">The sequence shown here is derived from an EMBL/GenBank/DDBJ whole genome shotgun (WGS) entry which is preliminary data.</text>
</comment>
<reference evidence="2 3" key="1">
    <citation type="submission" date="2017-07" db="EMBL/GenBank/DDBJ databases">
        <title>An improved, manually edited Actinidia chinensis var. chinensis (kiwifruit) genome highlights the challenges associated with draft genomes and gene prediction in plants.</title>
        <authorList>
            <person name="Pilkington S."/>
            <person name="Crowhurst R."/>
            <person name="Hilario E."/>
            <person name="Nardozza S."/>
            <person name="Fraser L."/>
            <person name="Peng Y."/>
            <person name="Gunaseelan K."/>
            <person name="Simpson R."/>
            <person name="Tahir J."/>
            <person name="Deroles S."/>
            <person name="Templeton K."/>
            <person name="Luo Z."/>
            <person name="Davy M."/>
            <person name="Cheng C."/>
            <person name="Mcneilage M."/>
            <person name="Scaglione D."/>
            <person name="Liu Y."/>
            <person name="Zhang Q."/>
            <person name="Datson P."/>
            <person name="De Silva N."/>
            <person name="Gardiner S."/>
            <person name="Bassett H."/>
            <person name="Chagne D."/>
            <person name="Mccallum J."/>
            <person name="Dzierzon H."/>
            <person name="Deng C."/>
            <person name="Wang Y.-Y."/>
            <person name="Barron N."/>
            <person name="Manako K."/>
            <person name="Bowen J."/>
            <person name="Foster T."/>
            <person name="Erridge Z."/>
            <person name="Tiffin H."/>
            <person name="Waite C."/>
            <person name="Davies K."/>
            <person name="Grierson E."/>
            <person name="Laing W."/>
            <person name="Kirk R."/>
            <person name="Chen X."/>
            <person name="Wood M."/>
            <person name="Montefiori M."/>
            <person name="Brummell D."/>
            <person name="Schwinn K."/>
            <person name="Catanach A."/>
            <person name="Fullerton C."/>
            <person name="Li D."/>
            <person name="Meiyalaghan S."/>
            <person name="Nieuwenhuizen N."/>
            <person name="Read N."/>
            <person name="Prakash R."/>
            <person name="Hunter D."/>
            <person name="Zhang H."/>
            <person name="Mckenzie M."/>
            <person name="Knabel M."/>
            <person name="Harris A."/>
            <person name="Allan A."/>
            <person name="Chen A."/>
            <person name="Janssen B."/>
            <person name="Plunkett B."/>
            <person name="Dwamena C."/>
            <person name="Voogd C."/>
            <person name="Leif D."/>
            <person name="Lafferty D."/>
            <person name="Souleyre E."/>
            <person name="Varkonyi-Gasic E."/>
            <person name="Gambi F."/>
            <person name="Hanley J."/>
            <person name="Yao J.-L."/>
            <person name="Cheung J."/>
            <person name="David K."/>
            <person name="Warren B."/>
            <person name="Marsh K."/>
            <person name="Snowden K."/>
            <person name="Lin-Wang K."/>
            <person name="Brian L."/>
            <person name="Martinez-Sanchez M."/>
            <person name="Wang M."/>
            <person name="Ileperuma N."/>
            <person name="Macnee N."/>
            <person name="Campin R."/>
            <person name="Mcatee P."/>
            <person name="Drummond R."/>
            <person name="Espley R."/>
            <person name="Ireland H."/>
            <person name="Wu R."/>
            <person name="Atkinson R."/>
            <person name="Karunairetnam S."/>
            <person name="Bulley S."/>
            <person name="Chunkath S."/>
            <person name="Hanley Z."/>
            <person name="Storey R."/>
            <person name="Thrimawithana A."/>
            <person name="Thomson S."/>
            <person name="David C."/>
            <person name="Testolin R."/>
        </authorList>
    </citation>
    <scope>NUCLEOTIDE SEQUENCE [LARGE SCALE GENOMIC DNA]</scope>
    <source>
        <strain evidence="3">cv. Red5</strain>
        <tissue evidence="2">Young leaf</tissue>
    </source>
</reference>
<dbReference type="Proteomes" id="UP000241394">
    <property type="component" value="Chromosome LG19"/>
</dbReference>
<dbReference type="InParanoid" id="A0A2R6Q5Z5"/>
<gene>
    <name evidence="2" type="ORF">CEY00_Acc20983</name>
</gene>
<feature type="compositionally biased region" description="Low complexity" evidence="1">
    <location>
        <begin position="143"/>
        <end position="152"/>
    </location>
</feature>
<dbReference type="EMBL" id="NKQK01000019">
    <property type="protein sequence ID" value="PSS02552.1"/>
    <property type="molecule type" value="Genomic_DNA"/>
</dbReference>
<dbReference type="Gramene" id="PSS02552">
    <property type="protein sequence ID" value="PSS02552"/>
    <property type="gene ID" value="CEY00_Acc20983"/>
</dbReference>
<organism evidence="2 3">
    <name type="scientific">Actinidia chinensis var. chinensis</name>
    <name type="common">Chinese soft-hair kiwi</name>
    <dbReference type="NCBI Taxonomy" id="1590841"/>
    <lineage>
        <taxon>Eukaryota</taxon>
        <taxon>Viridiplantae</taxon>
        <taxon>Streptophyta</taxon>
        <taxon>Embryophyta</taxon>
        <taxon>Tracheophyta</taxon>
        <taxon>Spermatophyta</taxon>
        <taxon>Magnoliopsida</taxon>
        <taxon>eudicotyledons</taxon>
        <taxon>Gunneridae</taxon>
        <taxon>Pentapetalae</taxon>
        <taxon>asterids</taxon>
        <taxon>Ericales</taxon>
        <taxon>Actinidiaceae</taxon>
        <taxon>Actinidia</taxon>
    </lineage>
</organism>
<feature type="compositionally biased region" description="Basic and acidic residues" evidence="1">
    <location>
        <begin position="153"/>
        <end position="167"/>
    </location>
</feature>
<dbReference type="OMA" id="VCEASTK"/>
<dbReference type="AlphaFoldDB" id="A0A2R6Q5Z5"/>
<dbReference type="InterPro" id="IPR008469">
    <property type="entry name" value="DREPP"/>
</dbReference>
<dbReference type="OrthoDB" id="1933409at2759"/>
<protein>
    <submittedName>
        <fullName evidence="2">Plasma membrane-associated cation-binding protein</fullName>
    </submittedName>
</protein>
<feature type="region of interest" description="Disordered" evidence="1">
    <location>
        <begin position="134"/>
        <end position="209"/>
    </location>
</feature>
<accession>A0A2R6Q5Z5</accession>
<reference evidence="3" key="2">
    <citation type="journal article" date="2018" name="BMC Genomics">
        <title>A manually annotated Actinidia chinensis var. chinensis (kiwifruit) genome highlights the challenges associated with draft genomes and gene prediction in plants.</title>
        <authorList>
            <person name="Pilkington S.M."/>
            <person name="Crowhurst R."/>
            <person name="Hilario E."/>
            <person name="Nardozza S."/>
            <person name="Fraser L."/>
            <person name="Peng Y."/>
            <person name="Gunaseelan K."/>
            <person name="Simpson R."/>
            <person name="Tahir J."/>
            <person name="Deroles S.C."/>
            <person name="Templeton K."/>
            <person name="Luo Z."/>
            <person name="Davy M."/>
            <person name="Cheng C."/>
            <person name="McNeilage M."/>
            <person name="Scaglione D."/>
            <person name="Liu Y."/>
            <person name="Zhang Q."/>
            <person name="Datson P."/>
            <person name="De Silva N."/>
            <person name="Gardiner S.E."/>
            <person name="Bassett H."/>
            <person name="Chagne D."/>
            <person name="McCallum J."/>
            <person name="Dzierzon H."/>
            <person name="Deng C."/>
            <person name="Wang Y.Y."/>
            <person name="Barron L."/>
            <person name="Manako K."/>
            <person name="Bowen J."/>
            <person name="Foster T.M."/>
            <person name="Erridge Z.A."/>
            <person name="Tiffin H."/>
            <person name="Waite C.N."/>
            <person name="Davies K.M."/>
            <person name="Grierson E.P."/>
            <person name="Laing W.A."/>
            <person name="Kirk R."/>
            <person name="Chen X."/>
            <person name="Wood M."/>
            <person name="Montefiori M."/>
            <person name="Brummell D.A."/>
            <person name="Schwinn K.E."/>
            <person name="Catanach A."/>
            <person name="Fullerton C."/>
            <person name="Li D."/>
            <person name="Meiyalaghan S."/>
            <person name="Nieuwenhuizen N."/>
            <person name="Read N."/>
            <person name="Prakash R."/>
            <person name="Hunter D."/>
            <person name="Zhang H."/>
            <person name="McKenzie M."/>
            <person name="Knabel M."/>
            <person name="Harris A."/>
            <person name="Allan A.C."/>
            <person name="Gleave A."/>
            <person name="Chen A."/>
            <person name="Janssen B.J."/>
            <person name="Plunkett B."/>
            <person name="Ampomah-Dwamena C."/>
            <person name="Voogd C."/>
            <person name="Leif D."/>
            <person name="Lafferty D."/>
            <person name="Souleyre E.J.F."/>
            <person name="Varkonyi-Gasic E."/>
            <person name="Gambi F."/>
            <person name="Hanley J."/>
            <person name="Yao J.L."/>
            <person name="Cheung J."/>
            <person name="David K.M."/>
            <person name="Warren B."/>
            <person name="Marsh K."/>
            <person name="Snowden K.C."/>
            <person name="Lin-Wang K."/>
            <person name="Brian L."/>
            <person name="Martinez-Sanchez M."/>
            <person name="Wang M."/>
            <person name="Ileperuma N."/>
            <person name="Macnee N."/>
            <person name="Campin R."/>
            <person name="McAtee P."/>
            <person name="Drummond R.S.M."/>
            <person name="Espley R.V."/>
            <person name="Ireland H.S."/>
            <person name="Wu R."/>
            <person name="Atkinson R.G."/>
            <person name="Karunairetnam S."/>
            <person name="Bulley S."/>
            <person name="Chunkath S."/>
            <person name="Hanley Z."/>
            <person name="Storey R."/>
            <person name="Thrimawithana A.H."/>
            <person name="Thomson S."/>
            <person name="David C."/>
            <person name="Testolin R."/>
            <person name="Huang H."/>
            <person name="Hellens R.P."/>
            <person name="Schaffer R.J."/>
        </authorList>
    </citation>
    <scope>NUCLEOTIDE SEQUENCE [LARGE SCALE GENOMIC DNA]</scope>
    <source>
        <strain evidence="3">cv. Red5</strain>
    </source>
</reference>
<dbReference type="PANTHER" id="PTHR38522">
    <property type="entry name" value="PLASMA MEMBRANE-ASSOCIATED CATION-BINDING PROTEIN 1"/>
    <property type="match status" value="1"/>
</dbReference>
<feature type="compositionally biased region" description="Low complexity" evidence="1">
    <location>
        <begin position="180"/>
        <end position="209"/>
    </location>
</feature>
<keyword evidence="3" id="KW-1185">Reference proteome</keyword>
<dbReference type="GO" id="GO:0005886">
    <property type="term" value="C:plasma membrane"/>
    <property type="evidence" value="ECO:0007669"/>
    <property type="project" value="InterPro"/>
</dbReference>
<dbReference type="STRING" id="1590841.A0A2R6Q5Z5"/>
<dbReference type="FunCoup" id="A0A2R6Q5Z5">
    <property type="interactions" value="680"/>
</dbReference>
<sequence>MDYWKTKVLPKIKKVLDKTGPKKAAAAEACKIFDDSKEEYGKEFEDKKNELQPKVVEIYEASSAEIKALIKEPKASGLKKYSSAVQKFLDELNKIEFPGSKPVCEATSKFGPALVSGPVFFVFEKVSTFIVTEEKAVEPPPEASSAAASKEATSAKDKEIVEKKEEVVAEAEAEIEKSTEPATAEAAPASTEAPKVEEPVVAAAEPPKP</sequence>
<dbReference type="Pfam" id="PF05558">
    <property type="entry name" value="DREPP"/>
    <property type="match status" value="1"/>
</dbReference>